<dbReference type="Proteomes" id="UP000295598">
    <property type="component" value="Unassembled WGS sequence"/>
</dbReference>
<accession>A0A4R4K1Y5</accession>
<dbReference type="AlphaFoldDB" id="A0A4R4K1Y5"/>
<dbReference type="CDD" id="cd20686">
    <property type="entry name" value="CdiA-CT_Ec-like"/>
    <property type="match status" value="1"/>
</dbReference>
<organism evidence="1 2">
    <name type="scientific">Photorhabdus khanii subsp. guanajuatensis</name>
    <dbReference type="NCBI Taxonomy" id="2100166"/>
    <lineage>
        <taxon>Bacteria</taxon>
        <taxon>Pseudomonadati</taxon>
        <taxon>Pseudomonadota</taxon>
        <taxon>Gammaproteobacteria</taxon>
        <taxon>Enterobacterales</taxon>
        <taxon>Morganellaceae</taxon>
        <taxon>Photorhabdus</taxon>
    </lineage>
</organism>
<name>A0A4R4K1Y5_9GAMM</name>
<evidence type="ECO:0000313" key="2">
    <source>
        <dbReference type="Proteomes" id="UP000295598"/>
    </source>
</evidence>
<gene>
    <name evidence="1" type="ORF">C5467_07440</name>
</gene>
<proteinExistence type="predicted"/>
<protein>
    <submittedName>
        <fullName evidence="1">Uncharacterized protein</fullName>
    </submittedName>
</protein>
<sequence length="143" mass="15655">MHFNINQKNHLATFDGISKKGINGTHNADVFNQITSANGVKIIGKTPGSIDGITEISYQIPAYDRAGNVIGYKEKIFTKTVYDPKIFSDQQMLVLGQQAAINGYKSAITSGVREYTSTVGGVKFQVYLDQKTGTVLNFFPVTK</sequence>
<dbReference type="EMBL" id="PUJY01000008">
    <property type="protein sequence ID" value="TDB60371.1"/>
    <property type="molecule type" value="Genomic_DNA"/>
</dbReference>
<evidence type="ECO:0000313" key="1">
    <source>
        <dbReference type="EMBL" id="TDB60371.1"/>
    </source>
</evidence>
<reference evidence="1 2" key="1">
    <citation type="journal article" date="2019" name="Int. J. Syst. Evol. Microbiol.">
        <title>Photorhabdus khanii subsp. guanajuatensis subsp. nov., isolated from Heterorhabditis atacamensis, and Photorhabdus luminescens subsp. mexicana subsp. nov., isolated from Heterorhabditis mexicana entomopathogenic nematodes.</title>
        <authorList>
            <person name="Machado R.A.R."/>
            <person name="Bruno P."/>
            <person name="Arce C.C.M."/>
            <person name="Liechti N."/>
            <person name="Kohler A."/>
            <person name="Bernal J."/>
            <person name="Bruggmann R."/>
            <person name="Turlings T.C.J."/>
        </authorList>
    </citation>
    <scope>NUCLEOTIDE SEQUENCE [LARGE SCALE GENOMIC DNA]</scope>
    <source>
        <strain evidence="1 2">MEX20-17</strain>
    </source>
</reference>
<comment type="caution">
    <text evidence="1">The sequence shown here is derived from an EMBL/GenBank/DDBJ whole genome shotgun (WGS) entry which is preliminary data.</text>
</comment>